<reference evidence="2 3" key="1">
    <citation type="journal article" date="2024" name="G3 (Bethesda)">
        <title>Genome assembly of Hibiscus sabdariffa L. provides insights into metabolisms of medicinal natural products.</title>
        <authorList>
            <person name="Kim T."/>
        </authorList>
    </citation>
    <scope>NUCLEOTIDE SEQUENCE [LARGE SCALE GENOMIC DNA]</scope>
    <source>
        <strain evidence="2">TK-2024</strain>
        <tissue evidence="2">Old leaves</tissue>
    </source>
</reference>
<evidence type="ECO:0000313" key="3">
    <source>
        <dbReference type="Proteomes" id="UP001472677"/>
    </source>
</evidence>
<keyword evidence="1" id="KW-1133">Transmembrane helix</keyword>
<dbReference type="Proteomes" id="UP001472677">
    <property type="component" value="Unassembled WGS sequence"/>
</dbReference>
<proteinExistence type="predicted"/>
<keyword evidence="1" id="KW-0472">Membrane</keyword>
<feature type="transmembrane region" description="Helical" evidence="1">
    <location>
        <begin position="12"/>
        <end position="30"/>
    </location>
</feature>
<comment type="caution">
    <text evidence="2">The sequence shown here is derived from an EMBL/GenBank/DDBJ whole genome shotgun (WGS) entry which is preliminary data.</text>
</comment>
<protein>
    <submittedName>
        <fullName evidence="2">Uncharacterized protein</fullName>
    </submittedName>
</protein>
<feature type="transmembrane region" description="Helical" evidence="1">
    <location>
        <begin position="97"/>
        <end position="116"/>
    </location>
</feature>
<name>A0ABR2E011_9ROSI</name>
<feature type="transmembrane region" description="Helical" evidence="1">
    <location>
        <begin position="128"/>
        <end position="152"/>
    </location>
</feature>
<feature type="transmembrane region" description="Helical" evidence="1">
    <location>
        <begin position="37"/>
        <end position="55"/>
    </location>
</feature>
<evidence type="ECO:0000256" key="1">
    <source>
        <dbReference type="SAM" id="Phobius"/>
    </source>
</evidence>
<keyword evidence="3" id="KW-1185">Reference proteome</keyword>
<gene>
    <name evidence="2" type="ORF">V6N12_061318</name>
</gene>
<evidence type="ECO:0000313" key="2">
    <source>
        <dbReference type="EMBL" id="KAK8548404.1"/>
    </source>
</evidence>
<dbReference type="EMBL" id="JBBPBM010000021">
    <property type="protein sequence ID" value="KAK8548404.1"/>
    <property type="molecule type" value="Genomic_DNA"/>
</dbReference>
<accession>A0ABR2E011</accession>
<feature type="transmembrane region" description="Helical" evidence="1">
    <location>
        <begin position="158"/>
        <end position="179"/>
    </location>
</feature>
<organism evidence="2 3">
    <name type="scientific">Hibiscus sabdariffa</name>
    <name type="common">roselle</name>
    <dbReference type="NCBI Taxonomy" id="183260"/>
    <lineage>
        <taxon>Eukaryota</taxon>
        <taxon>Viridiplantae</taxon>
        <taxon>Streptophyta</taxon>
        <taxon>Embryophyta</taxon>
        <taxon>Tracheophyta</taxon>
        <taxon>Spermatophyta</taxon>
        <taxon>Magnoliopsida</taxon>
        <taxon>eudicotyledons</taxon>
        <taxon>Gunneridae</taxon>
        <taxon>Pentapetalae</taxon>
        <taxon>rosids</taxon>
        <taxon>malvids</taxon>
        <taxon>Malvales</taxon>
        <taxon>Malvaceae</taxon>
        <taxon>Malvoideae</taxon>
        <taxon>Hibiscus</taxon>
    </lineage>
</organism>
<keyword evidence="1" id="KW-0812">Transmembrane</keyword>
<sequence length="190" mass="21474">MPKPWQTLDLSNISLLSSMVFYVHSVILICQTLGLSYQFTLLASFISVPCCFFIINSCLQMEESFFNLYQNDFLFVSAHLSTVCDYNNSQDLARGKLLLFIGILFLSLYSMCIWCYPRQRSDSSEKSCVQLTMTAISFSLMANGIALVGRWFVPRDNVTWLTVGAGTMFSIGVVFFCCYKFSSGKSKCLD</sequence>